<dbReference type="Proteomes" id="UP001626536">
    <property type="component" value="Chromosome"/>
</dbReference>
<evidence type="ECO:0000313" key="3">
    <source>
        <dbReference type="Proteomes" id="UP001626536"/>
    </source>
</evidence>
<feature type="region of interest" description="Disordered" evidence="1">
    <location>
        <begin position="270"/>
        <end position="291"/>
    </location>
</feature>
<dbReference type="InterPro" id="IPR045445">
    <property type="entry name" value="DUF6502"/>
</dbReference>
<protein>
    <submittedName>
        <fullName evidence="2">DUF6502 family protein</fullName>
    </submittedName>
</protein>
<reference evidence="2 3" key="1">
    <citation type="submission" date="2023-10" db="EMBL/GenBank/DDBJ databases">
        <title>Novel methanotroph of the genus Methylocapsa from a subarctic wetland.</title>
        <authorList>
            <person name="Belova S.E."/>
            <person name="Oshkin I.Y."/>
            <person name="Miroshnikov K."/>
            <person name="Dedysh S.N."/>
        </authorList>
    </citation>
    <scope>NUCLEOTIDE SEQUENCE [LARGE SCALE GENOMIC DNA]</scope>
    <source>
        <strain evidence="2 3">RX1</strain>
    </source>
</reference>
<accession>A0ABZ0HTP5</accession>
<keyword evidence="3" id="KW-1185">Reference proteome</keyword>
<proteinExistence type="predicted"/>
<organism evidence="2 3">
    <name type="scientific">Methylocapsa polymorpha</name>
    <dbReference type="NCBI Taxonomy" id="3080828"/>
    <lineage>
        <taxon>Bacteria</taxon>
        <taxon>Pseudomonadati</taxon>
        <taxon>Pseudomonadota</taxon>
        <taxon>Alphaproteobacteria</taxon>
        <taxon>Hyphomicrobiales</taxon>
        <taxon>Beijerinckiaceae</taxon>
        <taxon>Methylocapsa</taxon>
    </lineage>
</organism>
<dbReference type="EMBL" id="CP136862">
    <property type="protein sequence ID" value="WOJ90667.1"/>
    <property type="molecule type" value="Genomic_DNA"/>
</dbReference>
<name>A0ABZ0HTP5_9HYPH</name>
<dbReference type="RefSeq" id="WP_407340252.1">
    <property type="nucleotide sequence ID" value="NZ_CP136862.1"/>
</dbReference>
<dbReference type="Pfam" id="PF20112">
    <property type="entry name" value="DUF6502"/>
    <property type="match status" value="1"/>
</dbReference>
<evidence type="ECO:0000313" key="2">
    <source>
        <dbReference type="EMBL" id="WOJ90667.1"/>
    </source>
</evidence>
<sequence length="291" mass="32253">MGHTSDRAPPDPERLQAPIARLLRPLVRLFVRSGITFPALCDLLRELYVNVAEYDFALSGKEQTDSRVSLLTGIHRKEVRRLRGAGAPISAAPASLSRTSRIIARWLAAPEFTDAQKRPLPLPRVADRDGGPSFEALVASVTRDLRPRAVLDEWLDSKLATIDADGRIVLAEAAFVPRGGSDQQLYYFGRNLHDHAAAAVANVLGEEPHFIERAVHYDGLSDALAERLEQRSRELAMEVLQEANREAHAACETDRGGDCRWTFGVYVYREEEREAPPQSPSTEDDARGPGR</sequence>
<evidence type="ECO:0000256" key="1">
    <source>
        <dbReference type="SAM" id="MobiDB-lite"/>
    </source>
</evidence>
<gene>
    <name evidence="2" type="ORF">RZS28_05080</name>
</gene>